<protein>
    <submittedName>
        <fullName evidence="1">Uncharacterized protein</fullName>
    </submittedName>
</protein>
<organism evidence="1 2">
    <name type="scientific">Hyaloscypha variabilis (strain UAMH 11265 / GT02V1 / F)</name>
    <name type="common">Meliniomyces variabilis</name>
    <dbReference type="NCBI Taxonomy" id="1149755"/>
    <lineage>
        <taxon>Eukaryota</taxon>
        <taxon>Fungi</taxon>
        <taxon>Dikarya</taxon>
        <taxon>Ascomycota</taxon>
        <taxon>Pezizomycotina</taxon>
        <taxon>Leotiomycetes</taxon>
        <taxon>Helotiales</taxon>
        <taxon>Hyaloscyphaceae</taxon>
        <taxon>Hyaloscypha</taxon>
        <taxon>Hyaloscypha variabilis</taxon>
    </lineage>
</organism>
<dbReference type="EMBL" id="KZ613946">
    <property type="protein sequence ID" value="PMD40032.1"/>
    <property type="molecule type" value="Genomic_DNA"/>
</dbReference>
<evidence type="ECO:0000313" key="2">
    <source>
        <dbReference type="Proteomes" id="UP000235786"/>
    </source>
</evidence>
<dbReference type="Proteomes" id="UP000235786">
    <property type="component" value="Unassembled WGS sequence"/>
</dbReference>
<proteinExistence type="predicted"/>
<sequence>MNLPISFTCAACGSCQNLLIVQLLAISSTQWKLAYEYLRRASPRACLLSSHTTTILHASNAKTFKTSTQKNRT</sequence>
<evidence type="ECO:0000313" key="1">
    <source>
        <dbReference type="EMBL" id="PMD40032.1"/>
    </source>
</evidence>
<dbReference type="AlphaFoldDB" id="A0A2J6RNF3"/>
<keyword evidence="2" id="KW-1185">Reference proteome</keyword>
<reference evidence="1 2" key="1">
    <citation type="submission" date="2016-04" db="EMBL/GenBank/DDBJ databases">
        <title>A degradative enzymes factory behind the ericoid mycorrhizal symbiosis.</title>
        <authorList>
            <consortium name="DOE Joint Genome Institute"/>
            <person name="Martino E."/>
            <person name="Morin E."/>
            <person name="Grelet G."/>
            <person name="Kuo A."/>
            <person name="Kohler A."/>
            <person name="Daghino S."/>
            <person name="Barry K."/>
            <person name="Choi C."/>
            <person name="Cichocki N."/>
            <person name="Clum A."/>
            <person name="Copeland A."/>
            <person name="Hainaut M."/>
            <person name="Haridas S."/>
            <person name="Labutti K."/>
            <person name="Lindquist E."/>
            <person name="Lipzen A."/>
            <person name="Khouja H.-R."/>
            <person name="Murat C."/>
            <person name="Ohm R."/>
            <person name="Olson A."/>
            <person name="Spatafora J."/>
            <person name="Veneault-Fourrey C."/>
            <person name="Henrissat B."/>
            <person name="Grigoriev I."/>
            <person name="Martin F."/>
            <person name="Perotto S."/>
        </authorList>
    </citation>
    <scope>NUCLEOTIDE SEQUENCE [LARGE SCALE GENOMIC DNA]</scope>
    <source>
        <strain evidence="1 2">F</strain>
    </source>
</reference>
<gene>
    <name evidence="1" type="ORF">L207DRAFT_512982</name>
</gene>
<name>A0A2J6RNF3_HYAVF</name>
<accession>A0A2J6RNF3</accession>